<feature type="region of interest" description="Disordered" evidence="2">
    <location>
        <begin position="2924"/>
        <end position="2943"/>
    </location>
</feature>
<evidence type="ECO:0000256" key="1">
    <source>
        <dbReference type="SAM" id="Coils"/>
    </source>
</evidence>
<dbReference type="PANTHER" id="PTHR45615">
    <property type="entry name" value="MYOSIN HEAVY CHAIN, NON-MUSCLE"/>
    <property type="match status" value="1"/>
</dbReference>
<dbReference type="GO" id="GO:0032982">
    <property type="term" value="C:myosin filament"/>
    <property type="evidence" value="ECO:0007669"/>
    <property type="project" value="TreeGrafter"/>
</dbReference>
<dbReference type="EMBL" id="NMUF01000003">
    <property type="protein sequence ID" value="RFB00140.1"/>
    <property type="molecule type" value="Genomic_DNA"/>
</dbReference>
<proteinExistence type="predicted"/>
<reference evidence="6 7" key="1">
    <citation type="submission" date="2017-07" db="EMBL/GenBank/DDBJ databases">
        <title>Draft genome sequence of aerobic hyperthermophilic archaea, Pyrobaculum aerophilum YKB31 and YKB32.</title>
        <authorList>
            <person name="Mochizuki T."/>
            <person name="Berliner A.J."/>
            <person name="Yoshida-Takashima Y."/>
            <person name="Takaki Y."/>
            <person name="Nunoura T."/>
            <person name="Takai K."/>
        </authorList>
    </citation>
    <scope>NUCLEOTIDE SEQUENCE [LARGE SCALE GENOMIC DNA]</scope>
    <source>
        <strain evidence="4 7">YKB31</strain>
        <strain evidence="5 6">YKB32</strain>
    </source>
</reference>
<dbReference type="Proteomes" id="UP000256877">
    <property type="component" value="Unassembled WGS sequence"/>
</dbReference>
<keyword evidence="3" id="KW-0812">Transmembrane</keyword>
<feature type="coiled-coil region" evidence="1">
    <location>
        <begin position="1602"/>
        <end position="1677"/>
    </location>
</feature>
<protein>
    <submittedName>
        <fullName evidence="5">Uncharacterized protein</fullName>
    </submittedName>
</protein>
<dbReference type="GO" id="GO:0005737">
    <property type="term" value="C:cytoplasm"/>
    <property type="evidence" value="ECO:0007669"/>
    <property type="project" value="TreeGrafter"/>
</dbReference>
<feature type="transmembrane region" description="Helical" evidence="3">
    <location>
        <begin position="7"/>
        <end position="24"/>
    </location>
</feature>
<gene>
    <name evidence="4" type="ORF">CGL51_03545</name>
    <name evidence="5" type="ORF">CGL52_02035</name>
</gene>
<keyword evidence="3" id="KW-0472">Membrane</keyword>
<dbReference type="GO" id="GO:0051015">
    <property type="term" value="F:actin filament binding"/>
    <property type="evidence" value="ECO:0007669"/>
    <property type="project" value="TreeGrafter"/>
</dbReference>
<evidence type="ECO:0000313" key="4">
    <source>
        <dbReference type="EMBL" id="RFA97287.1"/>
    </source>
</evidence>
<organism evidence="5 6">
    <name type="scientific">Pyrobaculum aerophilum</name>
    <dbReference type="NCBI Taxonomy" id="13773"/>
    <lineage>
        <taxon>Archaea</taxon>
        <taxon>Thermoproteota</taxon>
        <taxon>Thermoprotei</taxon>
        <taxon>Thermoproteales</taxon>
        <taxon>Thermoproteaceae</taxon>
        <taxon>Pyrobaculum</taxon>
    </lineage>
</organism>
<feature type="transmembrane region" description="Helical" evidence="3">
    <location>
        <begin position="194"/>
        <end position="215"/>
    </location>
</feature>
<accession>A0A371R6L3</accession>
<evidence type="ECO:0000313" key="7">
    <source>
        <dbReference type="Proteomes" id="UP000257123"/>
    </source>
</evidence>
<keyword evidence="3" id="KW-1133">Transmembrane helix</keyword>
<sequence>MEIPVTLLLYTAAVLSSIFLLLRGDEEWHLPMAGAALVLLAPLVVQFVFELTAPHVPPPVYTYGFYDVEQVIKDSARRIEEAFNATLSAALGFAYAVEAASIAMSAALAVIIIAIVAAPFTAGTSLALVAPAMKAYEIADHVWHISVSGYNIATGMAMTYHILGWLAKIAEAWVTPLFFLGMTLMLLPRVRALGGVLFGLGLFLYVATMTGAYIAPQGISLAQWMNATAYWAQSAPRPNYNLWSALAVEGDGLVMLRVNNTLYLSKVEEAIKELQEAAKPINVTNLGEVKRFLSSYGYNGTQYAVGGSWLVLPAGNKSWTGLNASRPYAVYAWLDVPRNPEPLKWCVDYSQLISIAEQLAKNATIGNASAAEWMERVREAECKFYNQIMPWFKVYAGPQPFWRLLTADVRTAVVYNNATLLNETRQGVVGVWGWLVGPAGEDYRGGNVTLTPGLLTYDPGWNSTVYIRPVLNRTVSNFSVWINRAPAPTLGDTETFYKWKRTCEWCCEYYCDELGNCWCVRECSSTRDEWEEPRWDKVTYDSAALVPVLRYLRPWVPENRTDYKTAVWYVYRDWSVWYEIQFGPWVGDGEPPSYASCWTHSREPYKRVKLWDVGAVSNYAYGFAWLRAVDLRVDDKRVPLPDYYDEAPSVDSDGVPVVNLLRGAEHDQYCSVDVEALPEPNWRLVPLAVSNLTYVNREAFFYLLASGNYSREYMHRVINRFTPADNPFEPFGSLYNQLYDYYYNLIRTRPFFPLPDPYPRNYTAYNFYVACVRFDWRSEKDAVGLLTLWPGNSTWLMQYPIGDSPSTRQFVTTLAERWKWTLSHPPPPPPALLMAEWEVPWNNWTALPYTPAKTKPMPPADPRWGTSVWDMGLALLNPFAWAELWGRLFTALFISAFTAAVVLEVLAVVLGFPSIGQFLAALAVHVVQDIAFWFNIRLFIKSKWLTYFYGVVKSPVKRAAARVARRFAYRAAVRRRRRDLAREIAEGKASAEAIRQQLKRRVEEAVLARLRTAGVIMEEAGWAVKEVAEGVKEAAKEIYRIAKEVKAITDGDVIHFAREILRRAAPRVEAKFNEFFDRLLMHPVGRWLYYAVLWRMDDKAIWRAYLNPAALREMYLRGKITREEFQQLLTIREYLLGRRAYLKARALREAVDEELVAKKVRELERRMLATSRGAYLALIRDLALTDWRELVERRAEELARSGVQREEALLTAVREAVERVEARVKAVYEPVLQMHLGAFDRLTRILREYLGREFNSPRELAEALVGIRLEGDRLVEDNSARVLLLAHAHRIWGVWEEHWFSRPLPYDPRKYAVATALDEITAKLPTLRVVAVARAVVLGAVRPEEAERLLPLKLRSIEPTLGAEERVGRFTPFDKSKQPQLYVPKASLAESLAALRAEAELERLAAEEVFRSAISPMAAEAWAYRLLQKAIRAAKEGDERAKKEVLQKSFEYFREFGISFAWLPKLERIYAVELPEAAEAVRAFEAALKRALEGDGEGAVRQLREELSRLKEFYRERGGISAVKTIEKLEGEMVKALEAARPGLAQHIAERQGEAAEKAALLRRALEALRSKGAEEAVKIVAEGREAEARASLILRTVVEKAKEEASLIKSLREEAAAVERKFAEVHKQYAALIQLVDRYLSAEGANAALEALKAYSANAAAEAKRLRAEALGLEAEGYVYTPKFLVVLAKALPELEGLRATPREERLRRAGELGDELRKALARGSVKAEAWLPDPLLYAVAVKYKELVEEYKQARASGDVERIKAVEKRLEALKALISDKREFGAVLKAVMEGKEPHVRIRFELPEAELAVRAWELATAAGKGLRTPELEPLRSYEKSLAGYREELERVASLVREAEEAWRRGDAERAASLLKEARAAIVKLNKAEREVNAPLTRLEAPASLADYEAAWALIRLEALAPILFTEAERQALSRALQGLKVKEYAERLRREYAAYFIPVRVFDREVEVPLFKQPTVPGEVFSRALAVVLLGELAARDRQIAEYAGQRIRGIFHSYYTEALQRGVKPEEAKRLWAQALREAREALRPPLAKLRPGEADAHLLRGAAEAVLEAAGRINLNTEAVKAALEIREKAEVVVKYFRLLEELRQNPLREEELKRLYEEAPLAISYLLRAGAKAGEEAVTLVRKFAEELSAISPRAIQELKALVGETEHLIKLASISREAAIAAEAIAAVKAVVPKKAFRDVQKLKEAVREAIKAFEAYSALADFLRSPSLAADLARLRRAAGDREVIKLIEAVAAVKTAYEVHGKVRLVNQLYESLLPYLGWEREKMLLRAPIDVHVLNRMGAELARAAYTRFPFFEMYGDALRDAAVLADVPLRVGMPVNVKLREYFLIGFPEETYQDKVAKYVKRWDWAGVAEGIRKYYRTEEGRAHRELAMLLALSAVIIALERAAEALEGKAPRAVITAIKARAAREESRLYSIANRLTKYEFTTEAYKQYGELLKELRALLSDPSAITELDPKAAAELRPFYGKLPPDPEEAAYRLVKWTTPERVLRWALEMRLEEADLLAKAVEAFRTYRRIEKWLSERGTVLVRGREALAAAKALDLPVEYTPSRVEEAVVKNVRAWAEGAYRRLEKVVIEELGVKLAALGKELPAPLAQWLAEQGFFQLAKISKKKGDREALKKLKEEVRRLAGEFKAVAQFSQGAKSEALAVLKEWSEAGGLKRYVAVVAMQEVSRAEPARAPDAKLFNALPEELRKATERELAREERALLRAMIREGYYDSILRPVFNALGLEFERRSPAAAAKAIARRVEKLDAPEEVKAAAVKALGELASTKLDDPLLYEKAVRAGEAVVDVLAVIAGRRLEDLALRDRYAAERLLEAAEAAVNDLLRGFKAKESLALDVAYRLVGRDSERAAAKYLEALRRNKLPEPEGAALVFYTEDEEVAAKMARRFSYIRAVACPRTRGPRGSTSSSTTRPLKTP</sequence>
<evidence type="ECO:0000313" key="5">
    <source>
        <dbReference type="EMBL" id="RFB00140.1"/>
    </source>
</evidence>
<feature type="transmembrane region" description="Helical" evidence="3">
    <location>
        <begin position="30"/>
        <end position="49"/>
    </location>
</feature>
<dbReference type="EMBL" id="NMUE01000007">
    <property type="protein sequence ID" value="RFA97287.1"/>
    <property type="molecule type" value="Genomic_DNA"/>
</dbReference>
<feature type="transmembrane region" description="Helical" evidence="3">
    <location>
        <begin position="918"/>
        <end position="936"/>
    </location>
</feature>
<dbReference type="GO" id="GO:0016460">
    <property type="term" value="C:myosin II complex"/>
    <property type="evidence" value="ECO:0007669"/>
    <property type="project" value="TreeGrafter"/>
</dbReference>
<dbReference type="Proteomes" id="UP000257123">
    <property type="component" value="Unassembled WGS sequence"/>
</dbReference>
<dbReference type="RefSeq" id="WP_116420704.1">
    <property type="nucleotide sequence ID" value="NZ_NMUE01000007.1"/>
</dbReference>
<feature type="transmembrane region" description="Helical" evidence="3">
    <location>
        <begin position="142"/>
        <end position="163"/>
    </location>
</feature>
<evidence type="ECO:0000256" key="3">
    <source>
        <dbReference type="SAM" id="Phobius"/>
    </source>
</evidence>
<feature type="coiled-coil region" evidence="1">
    <location>
        <begin position="1833"/>
        <end position="1889"/>
    </location>
</feature>
<keyword evidence="1" id="KW-0175">Coiled coil</keyword>
<comment type="caution">
    <text evidence="5">The sequence shown here is derived from an EMBL/GenBank/DDBJ whole genome shotgun (WGS) entry which is preliminary data.</text>
</comment>
<feature type="transmembrane region" description="Helical" evidence="3">
    <location>
        <begin position="884"/>
        <end position="911"/>
    </location>
</feature>
<dbReference type="PANTHER" id="PTHR45615:SF40">
    <property type="entry name" value="MYOSIN HEAVY CHAIN, NON-MUSCLE"/>
    <property type="match status" value="1"/>
</dbReference>
<feature type="transmembrane region" description="Helical" evidence="3">
    <location>
        <begin position="108"/>
        <end position="130"/>
    </location>
</feature>
<dbReference type="GO" id="GO:0000146">
    <property type="term" value="F:microfilament motor activity"/>
    <property type="evidence" value="ECO:0007669"/>
    <property type="project" value="TreeGrafter"/>
</dbReference>
<evidence type="ECO:0000313" key="6">
    <source>
        <dbReference type="Proteomes" id="UP000256877"/>
    </source>
</evidence>
<name>A0A371R6L3_9CREN</name>
<feature type="transmembrane region" description="Helical" evidence="3">
    <location>
        <begin position="169"/>
        <end position="187"/>
    </location>
</feature>
<evidence type="ECO:0000256" key="2">
    <source>
        <dbReference type="SAM" id="MobiDB-lite"/>
    </source>
</evidence>
<dbReference type="OrthoDB" id="30402at2157"/>